<accession>A0A0U5KLH4</accession>
<proteinExistence type="predicted"/>
<evidence type="ECO:0000313" key="2">
    <source>
        <dbReference type="Proteomes" id="UP000235484"/>
    </source>
</evidence>
<organism evidence="1 2">
    <name type="scientific">Limosilactobacillus reuteri</name>
    <name type="common">Lactobacillus reuteri</name>
    <dbReference type="NCBI Taxonomy" id="1598"/>
    <lineage>
        <taxon>Bacteria</taxon>
        <taxon>Bacillati</taxon>
        <taxon>Bacillota</taxon>
        <taxon>Bacilli</taxon>
        <taxon>Lactobacillales</taxon>
        <taxon>Lactobacillaceae</taxon>
        <taxon>Limosilactobacillus</taxon>
    </lineage>
</organism>
<evidence type="ECO:0000313" key="1">
    <source>
        <dbReference type="EMBL" id="CUR41403.1"/>
    </source>
</evidence>
<dbReference type="AlphaFoldDB" id="A0A0U5KLH4"/>
<gene>
    <name evidence="1" type="ORF">LRLP16767_LR202_01450</name>
</gene>
<sequence>MIDDSIKSLTDFIKNKMRDGYKWNEVSKLTLSDLKLMNYVFEEKQTTIDKAFPFLF</sequence>
<dbReference type="EMBL" id="LN887626">
    <property type="protein sequence ID" value="CUR41403.1"/>
    <property type="molecule type" value="Genomic_DNA"/>
</dbReference>
<reference evidence="2" key="1">
    <citation type="submission" date="2015-10" db="EMBL/GenBank/DDBJ databases">
        <authorList>
            <person name="Crossman L.C."/>
        </authorList>
    </citation>
    <scope>NUCLEOTIDE SEQUENCE [LARGE SCALE GENOMIC DNA]</scope>
    <source>
        <strain evidence="2">20-2</strain>
    </source>
</reference>
<name>A0A0U5KLH4_LIMRT</name>
<protein>
    <submittedName>
        <fullName evidence="1">Uncharacterized protein</fullName>
    </submittedName>
</protein>
<dbReference type="RefSeq" id="WP_003663706.1">
    <property type="nucleotide sequence ID" value="NZ_QKQO01000037.1"/>
</dbReference>
<dbReference type="Proteomes" id="UP000235484">
    <property type="component" value="Unassembled WGS sequence"/>
</dbReference>